<dbReference type="PANTHER" id="PTHR22990:SF15">
    <property type="entry name" value="F-BOX ONLY PROTEIN 10"/>
    <property type="match status" value="1"/>
</dbReference>
<keyword evidence="3" id="KW-0833">Ubl conjugation pathway</keyword>
<dbReference type="SUPFAM" id="SSF51126">
    <property type="entry name" value="Pectin lyase-like"/>
    <property type="match status" value="1"/>
</dbReference>
<evidence type="ECO:0000256" key="2">
    <source>
        <dbReference type="ARBA" id="ARBA00022737"/>
    </source>
</evidence>
<sequence>MQSMIDRAKPGETIVVPSDLYEGPIVITKSLTIKPEGDVRIAAKGEQPALLIHASQVEVSGLTIIDPRNNPEQVVVLLKGFNNKLRNLKISTRGIGLKLEGASGSILEDIRIEGTADPQAGDTSFMNQGNGIDLFDSHDNVIRGAFLLGVQDGIYLEKSHRNEIADSRVENSRYAIHVMYAEDTDIRRNESVRNVTGAMVMEADRTEINGNRFIKSSDNVHSQGILLYEAANSVVTGNRIEGNRVGLYVEQSASNDISDNQLLHNFVGAQLSSSENNRLFRNDFISNVIQVQAEDSHNNQLRENFWDDHQGIDFSGSGRSDLPYKADPFFLTVTNAIPSLQILFNAPGMFVLESMFQNDTGNWMTDESPLMRPVHPPPSSDESQPSALWVSCILFLAGAVPFFRKGVKRI</sequence>
<dbReference type="InterPro" id="IPR012334">
    <property type="entry name" value="Pectin_lyas_fold"/>
</dbReference>
<evidence type="ECO:0000259" key="4">
    <source>
        <dbReference type="Pfam" id="PF05048"/>
    </source>
</evidence>
<protein>
    <submittedName>
        <fullName evidence="5">ABC transporter substrate-binding protein</fullName>
    </submittedName>
</protein>
<dbReference type="InterPro" id="IPR007742">
    <property type="entry name" value="NosD_dom"/>
</dbReference>
<name>A0A292YL00_9BACL</name>
<evidence type="ECO:0000256" key="3">
    <source>
        <dbReference type="ARBA" id="ARBA00022786"/>
    </source>
</evidence>
<dbReference type="InterPro" id="IPR011050">
    <property type="entry name" value="Pectin_lyase_fold/virulence"/>
</dbReference>
<evidence type="ECO:0000313" key="6">
    <source>
        <dbReference type="Proteomes" id="UP000217785"/>
    </source>
</evidence>
<keyword evidence="6" id="KW-1185">Reference proteome</keyword>
<accession>A0A292YL00</accession>
<feature type="domain" description="Periplasmic copper-binding protein NosD beta helix" evidence="4">
    <location>
        <begin position="122"/>
        <end position="310"/>
    </location>
</feature>
<evidence type="ECO:0000256" key="1">
    <source>
        <dbReference type="ARBA" id="ARBA00004906"/>
    </source>
</evidence>
<reference evidence="6" key="1">
    <citation type="submission" date="2017-07" db="EMBL/GenBank/DDBJ databases">
        <title>Draft genome sequence of Effusibacillus lacus strain skLN1.</title>
        <authorList>
            <person name="Watanabe M."/>
            <person name="Kojima H."/>
            <person name="Fukui M."/>
        </authorList>
    </citation>
    <scope>NUCLEOTIDE SEQUENCE [LARGE SCALE GENOMIC DNA]</scope>
    <source>
        <strain evidence="6">skLN1</strain>
    </source>
</reference>
<evidence type="ECO:0000313" key="5">
    <source>
        <dbReference type="EMBL" id="GAX89589.1"/>
    </source>
</evidence>
<dbReference type="PANTHER" id="PTHR22990">
    <property type="entry name" value="F-BOX ONLY PROTEIN"/>
    <property type="match status" value="1"/>
</dbReference>
<organism evidence="5 6">
    <name type="scientific">Effusibacillus lacus</name>
    <dbReference type="NCBI Taxonomy" id="1348429"/>
    <lineage>
        <taxon>Bacteria</taxon>
        <taxon>Bacillati</taxon>
        <taxon>Bacillota</taxon>
        <taxon>Bacilli</taxon>
        <taxon>Bacillales</taxon>
        <taxon>Alicyclobacillaceae</taxon>
        <taxon>Effusibacillus</taxon>
    </lineage>
</organism>
<dbReference type="Gene3D" id="2.160.20.10">
    <property type="entry name" value="Single-stranded right-handed beta-helix, Pectin lyase-like"/>
    <property type="match status" value="1"/>
</dbReference>
<dbReference type="AlphaFoldDB" id="A0A292YL00"/>
<keyword evidence="2" id="KW-0677">Repeat</keyword>
<dbReference type="EMBL" id="BDUF01000024">
    <property type="protein sequence ID" value="GAX89589.1"/>
    <property type="molecule type" value="Genomic_DNA"/>
</dbReference>
<dbReference type="SMART" id="SM00710">
    <property type="entry name" value="PbH1"/>
    <property type="match status" value="7"/>
</dbReference>
<gene>
    <name evidence="5" type="ORF">EFBL_1213</name>
</gene>
<comment type="pathway">
    <text evidence="1">Protein modification; protein ubiquitination.</text>
</comment>
<dbReference type="InterPro" id="IPR022441">
    <property type="entry name" value="Para_beta_helix_rpt-2"/>
</dbReference>
<dbReference type="Proteomes" id="UP000217785">
    <property type="component" value="Unassembled WGS sequence"/>
</dbReference>
<proteinExistence type="predicted"/>
<dbReference type="NCBIfam" id="TIGR03804">
    <property type="entry name" value="para_beta_helix"/>
    <property type="match status" value="2"/>
</dbReference>
<dbReference type="Pfam" id="PF05048">
    <property type="entry name" value="NosD"/>
    <property type="match status" value="1"/>
</dbReference>
<dbReference type="InterPro" id="IPR006626">
    <property type="entry name" value="PbH1"/>
</dbReference>
<comment type="caution">
    <text evidence="5">The sequence shown here is derived from an EMBL/GenBank/DDBJ whole genome shotgun (WGS) entry which is preliminary data.</text>
</comment>
<dbReference type="InterPro" id="IPR051550">
    <property type="entry name" value="SCF-Subunits/Alg-Epimerases"/>
</dbReference>